<keyword evidence="1" id="KW-0548">Nucleotidyltransferase</keyword>
<dbReference type="Proteomes" id="UP000325315">
    <property type="component" value="Unassembled WGS sequence"/>
</dbReference>
<name>A0A5B6W029_9ROSI</name>
<evidence type="ECO:0000313" key="2">
    <source>
        <dbReference type="Proteomes" id="UP000325315"/>
    </source>
</evidence>
<evidence type="ECO:0000313" key="1">
    <source>
        <dbReference type="EMBL" id="KAA3474542.1"/>
    </source>
</evidence>
<dbReference type="GO" id="GO:0003964">
    <property type="term" value="F:RNA-directed DNA polymerase activity"/>
    <property type="evidence" value="ECO:0007669"/>
    <property type="project" value="UniProtKB-KW"/>
</dbReference>
<sequence>MIGSSECILILPSQEQFFSWGIFMPNSCTISSLSSSSSKPYPYPTFFGTCTSTCQSVYCKILEEENNLNHSLSFTLNYYPSVLRKPLHPPYLSWYDDNAYYDYHDETQGHPTENCMLLKRKVQALINSG</sequence>
<keyword evidence="2" id="KW-1185">Reference proteome</keyword>
<gene>
    <name evidence="1" type="ORF">EPI10_024817</name>
</gene>
<proteinExistence type="predicted"/>
<comment type="caution">
    <text evidence="1">The sequence shown here is derived from an EMBL/GenBank/DDBJ whole genome shotgun (WGS) entry which is preliminary data.</text>
</comment>
<reference evidence="2" key="1">
    <citation type="journal article" date="2019" name="Plant Biotechnol. J.">
        <title>Genome sequencing of the Australian wild diploid species Gossypium australe highlights disease resistance and delayed gland morphogenesis.</title>
        <authorList>
            <person name="Cai Y."/>
            <person name="Cai X."/>
            <person name="Wang Q."/>
            <person name="Wang P."/>
            <person name="Zhang Y."/>
            <person name="Cai C."/>
            <person name="Xu Y."/>
            <person name="Wang K."/>
            <person name="Zhou Z."/>
            <person name="Wang C."/>
            <person name="Geng S."/>
            <person name="Li B."/>
            <person name="Dong Q."/>
            <person name="Hou Y."/>
            <person name="Wang H."/>
            <person name="Ai P."/>
            <person name="Liu Z."/>
            <person name="Yi F."/>
            <person name="Sun M."/>
            <person name="An G."/>
            <person name="Cheng J."/>
            <person name="Zhang Y."/>
            <person name="Shi Q."/>
            <person name="Xie Y."/>
            <person name="Shi X."/>
            <person name="Chang Y."/>
            <person name="Huang F."/>
            <person name="Chen Y."/>
            <person name="Hong S."/>
            <person name="Mi L."/>
            <person name="Sun Q."/>
            <person name="Zhang L."/>
            <person name="Zhou B."/>
            <person name="Peng R."/>
            <person name="Zhang X."/>
            <person name="Liu F."/>
        </authorList>
    </citation>
    <scope>NUCLEOTIDE SEQUENCE [LARGE SCALE GENOMIC DNA]</scope>
    <source>
        <strain evidence="2">cv. PA1801</strain>
    </source>
</reference>
<keyword evidence="1" id="KW-0695">RNA-directed DNA polymerase</keyword>
<organism evidence="1 2">
    <name type="scientific">Gossypium australe</name>
    <dbReference type="NCBI Taxonomy" id="47621"/>
    <lineage>
        <taxon>Eukaryota</taxon>
        <taxon>Viridiplantae</taxon>
        <taxon>Streptophyta</taxon>
        <taxon>Embryophyta</taxon>
        <taxon>Tracheophyta</taxon>
        <taxon>Spermatophyta</taxon>
        <taxon>Magnoliopsida</taxon>
        <taxon>eudicotyledons</taxon>
        <taxon>Gunneridae</taxon>
        <taxon>Pentapetalae</taxon>
        <taxon>rosids</taxon>
        <taxon>malvids</taxon>
        <taxon>Malvales</taxon>
        <taxon>Malvaceae</taxon>
        <taxon>Malvoideae</taxon>
        <taxon>Gossypium</taxon>
    </lineage>
</organism>
<dbReference type="EMBL" id="SMMG02000005">
    <property type="protein sequence ID" value="KAA3474542.1"/>
    <property type="molecule type" value="Genomic_DNA"/>
</dbReference>
<keyword evidence="1" id="KW-0808">Transferase</keyword>
<protein>
    <submittedName>
        <fullName evidence="1">Reverse transcriptase</fullName>
    </submittedName>
</protein>
<accession>A0A5B6W029</accession>
<dbReference type="AlphaFoldDB" id="A0A5B6W029"/>